<dbReference type="PANTHER" id="PTHR46268:SF24">
    <property type="entry name" value="UNIVERSAL STRESS PROTEIN"/>
    <property type="match status" value="1"/>
</dbReference>
<comment type="caution">
    <text evidence="3">The sequence shown here is derived from an EMBL/GenBank/DDBJ whole genome shotgun (WGS) entry which is preliminary data.</text>
</comment>
<evidence type="ECO:0000313" key="4">
    <source>
        <dbReference type="Proteomes" id="UP000011566"/>
    </source>
</evidence>
<feature type="domain" description="UspA" evidence="2">
    <location>
        <begin position="1"/>
        <end position="140"/>
    </location>
</feature>
<dbReference type="SUPFAM" id="SSF52402">
    <property type="entry name" value="Adenine nucleotide alpha hydrolases-like"/>
    <property type="match status" value="1"/>
</dbReference>
<dbReference type="PANTHER" id="PTHR46268">
    <property type="entry name" value="STRESS RESPONSE PROTEIN NHAX"/>
    <property type="match status" value="1"/>
</dbReference>
<evidence type="ECO:0000259" key="2">
    <source>
        <dbReference type="Pfam" id="PF00582"/>
    </source>
</evidence>
<reference evidence="3 4" key="1">
    <citation type="journal article" date="2014" name="PLoS Genet.">
        <title>Phylogenetically driven sequencing of extremely halophilic archaea reveals strategies for static and dynamic osmo-response.</title>
        <authorList>
            <person name="Becker E.A."/>
            <person name="Seitzer P.M."/>
            <person name="Tritt A."/>
            <person name="Larsen D."/>
            <person name="Krusor M."/>
            <person name="Yao A.I."/>
            <person name="Wu D."/>
            <person name="Madern D."/>
            <person name="Eisen J.A."/>
            <person name="Darling A.E."/>
            <person name="Facciotti M.T."/>
        </authorList>
    </citation>
    <scope>NUCLEOTIDE SEQUENCE [LARGE SCALE GENOMIC DNA]</scope>
    <source>
        <strain evidence="3 4">100A6</strain>
    </source>
</reference>
<keyword evidence="4" id="KW-1185">Reference proteome</keyword>
<dbReference type="InterPro" id="IPR006016">
    <property type="entry name" value="UspA"/>
</dbReference>
<dbReference type="Proteomes" id="UP000011566">
    <property type="component" value="Unassembled WGS sequence"/>
</dbReference>
<proteinExistence type="inferred from homology"/>
<sequence length="140" mass="15326">MLVPIDASSQSTKALQYALETFPDAEITVLHAIDPFETRYGDGQLVHTEEEYEQILKETKRLYTKATNLADEFGVEITTATAVEPVPRLPATAILSYVDEGKTDHVIMGSHGRSGVSRVLLGSVAETVARRSQVPVTIVR</sequence>
<dbReference type="EMBL" id="AOMB01000003">
    <property type="protein sequence ID" value="EMA42059.1"/>
    <property type="molecule type" value="Genomic_DNA"/>
</dbReference>
<dbReference type="Pfam" id="PF00582">
    <property type="entry name" value="Usp"/>
    <property type="match status" value="1"/>
</dbReference>
<dbReference type="AlphaFoldDB" id="M0MBQ7"/>
<evidence type="ECO:0000256" key="1">
    <source>
        <dbReference type="ARBA" id="ARBA00008791"/>
    </source>
</evidence>
<dbReference type="Gene3D" id="3.40.50.620">
    <property type="entry name" value="HUPs"/>
    <property type="match status" value="1"/>
</dbReference>
<dbReference type="CDD" id="cd00293">
    <property type="entry name" value="USP-like"/>
    <property type="match status" value="1"/>
</dbReference>
<gene>
    <name evidence="3" type="ORF">C447_00675</name>
</gene>
<evidence type="ECO:0000313" key="3">
    <source>
        <dbReference type="EMBL" id="EMA42059.1"/>
    </source>
</evidence>
<dbReference type="InterPro" id="IPR006015">
    <property type="entry name" value="Universal_stress_UspA"/>
</dbReference>
<dbReference type="PATRIC" id="fig|1132509.6.peg.165"/>
<comment type="similarity">
    <text evidence="1">Belongs to the universal stress protein A family.</text>
</comment>
<dbReference type="PRINTS" id="PR01438">
    <property type="entry name" value="UNVRSLSTRESS"/>
</dbReference>
<organism evidence="3 4">
    <name type="scientific">Halococcus hamelinensis 100A6</name>
    <dbReference type="NCBI Taxonomy" id="1132509"/>
    <lineage>
        <taxon>Archaea</taxon>
        <taxon>Methanobacteriati</taxon>
        <taxon>Methanobacteriota</taxon>
        <taxon>Stenosarchaea group</taxon>
        <taxon>Halobacteria</taxon>
        <taxon>Halobacteriales</taxon>
        <taxon>Halococcaceae</taxon>
        <taxon>Halococcus</taxon>
    </lineage>
</organism>
<name>M0MBQ7_9EURY</name>
<protein>
    <submittedName>
        <fullName evidence="3">Stress response protein</fullName>
    </submittedName>
</protein>
<accession>M0MBQ7</accession>
<dbReference type="eggNOG" id="arCOG02053">
    <property type="taxonomic scope" value="Archaea"/>
</dbReference>
<dbReference type="InterPro" id="IPR014729">
    <property type="entry name" value="Rossmann-like_a/b/a_fold"/>
</dbReference>